<feature type="non-terminal residue" evidence="1">
    <location>
        <position position="1"/>
    </location>
</feature>
<reference evidence="1 2" key="1">
    <citation type="submission" date="2016-02" db="EMBL/GenBank/DDBJ databases">
        <title>Genome analysis of coral dinoflagellate symbionts highlights evolutionary adaptations to a symbiotic lifestyle.</title>
        <authorList>
            <person name="Aranda M."/>
            <person name="Li Y."/>
            <person name="Liew Y.J."/>
            <person name="Baumgarten S."/>
            <person name="Simakov O."/>
            <person name="Wilson M."/>
            <person name="Piel J."/>
            <person name="Ashoor H."/>
            <person name="Bougouffa S."/>
            <person name="Bajic V.B."/>
            <person name="Ryu T."/>
            <person name="Ravasi T."/>
            <person name="Bayer T."/>
            <person name="Micklem G."/>
            <person name="Kim H."/>
            <person name="Bhak J."/>
            <person name="Lajeunesse T.C."/>
            <person name="Voolstra C.R."/>
        </authorList>
    </citation>
    <scope>NUCLEOTIDE SEQUENCE [LARGE SCALE GENOMIC DNA]</scope>
    <source>
        <strain evidence="1 2">CCMP2467</strain>
    </source>
</reference>
<comment type="caution">
    <text evidence="1">The sequence shown here is derived from an EMBL/GenBank/DDBJ whole genome shotgun (WGS) entry which is preliminary data.</text>
</comment>
<organism evidence="1 2">
    <name type="scientific">Symbiodinium microadriaticum</name>
    <name type="common">Dinoflagellate</name>
    <name type="synonym">Zooxanthella microadriatica</name>
    <dbReference type="NCBI Taxonomy" id="2951"/>
    <lineage>
        <taxon>Eukaryota</taxon>
        <taxon>Sar</taxon>
        <taxon>Alveolata</taxon>
        <taxon>Dinophyceae</taxon>
        <taxon>Suessiales</taxon>
        <taxon>Symbiodiniaceae</taxon>
        <taxon>Symbiodinium</taxon>
    </lineage>
</organism>
<dbReference type="Proteomes" id="UP000186817">
    <property type="component" value="Unassembled WGS sequence"/>
</dbReference>
<evidence type="ECO:0000313" key="1">
    <source>
        <dbReference type="EMBL" id="OLP73868.1"/>
    </source>
</evidence>
<sequence length="61" mass="6854">AKAQKDDEWKLKSMGVNLKVVEGEETGVVDSIQDTFNGQVATVCQLWAYSKAKTQILFSYR</sequence>
<keyword evidence="2" id="KW-1185">Reference proteome</keyword>
<accession>A0A1Q9BT56</accession>
<dbReference type="EMBL" id="LSRX01004621">
    <property type="protein sequence ID" value="OLP73868.1"/>
    <property type="molecule type" value="Genomic_DNA"/>
</dbReference>
<gene>
    <name evidence="1" type="ORF">AK812_SmicGene46753</name>
</gene>
<protein>
    <submittedName>
        <fullName evidence="1">Uncharacterized protein</fullName>
    </submittedName>
</protein>
<proteinExistence type="predicted"/>
<dbReference type="AlphaFoldDB" id="A0A1Q9BT56"/>
<name>A0A1Q9BT56_SYMMI</name>
<evidence type="ECO:0000313" key="2">
    <source>
        <dbReference type="Proteomes" id="UP000186817"/>
    </source>
</evidence>